<dbReference type="Pfam" id="PF00881">
    <property type="entry name" value="Nitroreductase"/>
    <property type="match status" value="2"/>
</dbReference>
<keyword evidence="6" id="KW-1185">Reference proteome</keyword>
<evidence type="ECO:0000313" key="5">
    <source>
        <dbReference type="EMBL" id="EFQ22736.1"/>
    </source>
</evidence>
<protein>
    <submittedName>
        <fullName evidence="5">Nitroreductase</fullName>
    </submittedName>
</protein>
<name>E3CYK5_9BACT</name>
<dbReference type="OrthoDB" id="9812105at2"/>
<evidence type="ECO:0000256" key="1">
    <source>
        <dbReference type="ARBA" id="ARBA00007118"/>
    </source>
</evidence>
<dbReference type="RefSeq" id="WP_006299883.1">
    <property type="nucleotide sequence ID" value="NZ_CM001022.1"/>
</dbReference>
<dbReference type="HOGENOM" id="CLU_070764_7_3_0"/>
<organism evidence="5 6">
    <name type="scientific">Aminomonas paucivorans DSM 12260</name>
    <dbReference type="NCBI Taxonomy" id="584708"/>
    <lineage>
        <taxon>Bacteria</taxon>
        <taxon>Thermotogati</taxon>
        <taxon>Synergistota</taxon>
        <taxon>Synergistia</taxon>
        <taxon>Synergistales</taxon>
        <taxon>Synergistaceae</taxon>
        <taxon>Aminomonas</taxon>
    </lineage>
</organism>
<dbReference type="EMBL" id="CM001022">
    <property type="protein sequence ID" value="EFQ22736.1"/>
    <property type="molecule type" value="Genomic_DNA"/>
</dbReference>
<dbReference type="PaxDb" id="584708-Apau_0301"/>
<dbReference type="InterPro" id="IPR000415">
    <property type="entry name" value="Nitroreductase-like"/>
</dbReference>
<evidence type="ECO:0000259" key="4">
    <source>
        <dbReference type="Pfam" id="PF00881"/>
    </source>
</evidence>
<dbReference type="AlphaFoldDB" id="E3CYK5"/>
<dbReference type="Gene3D" id="3.40.109.10">
    <property type="entry name" value="NADH Oxidase"/>
    <property type="match status" value="1"/>
</dbReference>
<comment type="similarity">
    <text evidence="1">Belongs to the nitroreductase family.</text>
</comment>
<reference evidence="5 6" key="1">
    <citation type="journal article" date="2010" name="Stand. Genomic Sci.">
        <title>Non-contiguous finished genome sequence of Aminomonas paucivorans type strain (GLU-3).</title>
        <authorList>
            <person name="Pitluck S."/>
            <person name="Yasawong M."/>
            <person name="Held B."/>
            <person name="Lapidus A."/>
            <person name="Nolan M."/>
            <person name="Copeland A."/>
            <person name="Lucas S."/>
            <person name="Del Rio T.G."/>
            <person name="Tice H."/>
            <person name="Cheng J.F."/>
            <person name="Chertkov O."/>
            <person name="Goodwin L."/>
            <person name="Tapia R."/>
            <person name="Han C."/>
            <person name="Liolios K."/>
            <person name="Ivanova N."/>
            <person name="Mavromatis K."/>
            <person name="Ovchinnikova G."/>
            <person name="Pati A."/>
            <person name="Chen A."/>
            <person name="Palaniappan K."/>
            <person name="Land M."/>
            <person name="Hauser L."/>
            <person name="Chang Y.J."/>
            <person name="Jeffries C.D."/>
            <person name="Pukall R."/>
            <person name="Spring S."/>
            <person name="Rohde M."/>
            <person name="Sikorski J."/>
            <person name="Goker M."/>
            <person name="Woyke T."/>
            <person name="Bristow J."/>
            <person name="Eisen J.A."/>
            <person name="Markowitz V."/>
            <person name="Hugenholtz P."/>
            <person name="Kyrpides N.C."/>
            <person name="Klenk H.P."/>
        </authorList>
    </citation>
    <scope>NUCLEOTIDE SEQUENCE [LARGE SCALE GENOMIC DNA]</scope>
    <source>
        <strain evidence="5 6">DSM 12260</strain>
    </source>
</reference>
<feature type="region of interest" description="Disordered" evidence="3">
    <location>
        <begin position="148"/>
        <end position="168"/>
    </location>
</feature>
<evidence type="ECO:0000256" key="2">
    <source>
        <dbReference type="ARBA" id="ARBA00023002"/>
    </source>
</evidence>
<evidence type="ECO:0000256" key="3">
    <source>
        <dbReference type="SAM" id="MobiDB-lite"/>
    </source>
</evidence>
<dbReference type="Proteomes" id="UP000005096">
    <property type="component" value="Chromosome"/>
</dbReference>
<dbReference type="PANTHER" id="PTHR43673:SF10">
    <property type="entry name" value="NADH DEHYDROGENASE_NAD(P)H NITROREDUCTASE XCC3605-RELATED"/>
    <property type="match status" value="1"/>
</dbReference>
<dbReference type="PANTHER" id="PTHR43673">
    <property type="entry name" value="NAD(P)H NITROREDUCTASE YDGI-RELATED"/>
    <property type="match status" value="1"/>
</dbReference>
<feature type="domain" description="Nitroreductase" evidence="4">
    <location>
        <begin position="4"/>
        <end position="54"/>
    </location>
</feature>
<dbReference type="GO" id="GO:0016491">
    <property type="term" value="F:oxidoreductase activity"/>
    <property type="evidence" value="ECO:0007669"/>
    <property type="project" value="UniProtKB-KW"/>
</dbReference>
<dbReference type="eggNOG" id="COG0778">
    <property type="taxonomic scope" value="Bacteria"/>
</dbReference>
<gene>
    <name evidence="5" type="ORF">Apau_0301</name>
</gene>
<sequence length="168" mass="18719">MNPILARRSIRRFAPRPLEEEDLSALLAAALAAPSAHNQRPWHFVVSTRKDRLEEIPAFHPYSSMMRTAAAAVLVCGEPASKDDDFLPQDLAAATENLLVAATARGIGSCWLGVYPKESLIEGCRRWAHLPQTVIPFALVALGWPEETKAPHPEEPDPSRIHRETWER</sequence>
<dbReference type="InterPro" id="IPR029479">
    <property type="entry name" value="Nitroreductase"/>
</dbReference>
<keyword evidence="2" id="KW-0560">Oxidoreductase</keyword>
<feature type="domain" description="Nitroreductase" evidence="4">
    <location>
        <begin position="63"/>
        <end position="144"/>
    </location>
</feature>
<accession>E3CYK5</accession>
<dbReference type="STRING" id="584708.Apau_0301"/>
<evidence type="ECO:0000313" key="6">
    <source>
        <dbReference type="Proteomes" id="UP000005096"/>
    </source>
</evidence>
<proteinExistence type="inferred from homology"/>
<dbReference type="SUPFAM" id="SSF55469">
    <property type="entry name" value="FMN-dependent nitroreductase-like"/>
    <property type="match status" value="1"/>
</dbReference>